<accession>A0ABV6KF79</accession>
<evidence type="ECO:0000256" key="1">
    <source>
        <dbReference type="ARBA" id="ARBA00006930"/>
    </source>
</evidence>
<evidence type="ECO:0000256" key="2">
    <source>
        <dbReference type="ARBA" id="ARBA00011322"/>
    </source>
</evidence>
<dbReference type="Pfam" id="PF13476">
    <property type="entry name" value="AAA_23"/>
    <property type="match status" value="1"/>
</dbReference>
<dbReference type="Gene3D" id="3.40.50.300">
    <property type="entry name" value="P-loop containing nucleotide triphosphate hydrolases"/>
    <property type="match status" value="1"/>
</dbReference>
<gene>
    <name evidence="6" type="ORF">ACFFHM_16135</name>
</gene>
<evidence type="ECO:0000259" key="5">
    <source>
        <dbReference type="Pfam" id="PF13476"/>
    </source>
</evidence>
<name>A0ABV6KF79_9BACI</name>
<keyword evidence="7" id="KW-1185">Reference proteome</keyword>
<feature type="coiled-coil region" evidence="4">
    <location>
        <begin position="166"/>
        <end position="220"/>
    </location>
</feature>
<dbReference type="PANTHER" id="PTHR32114:SF2">
    <property type="entry name" value="ABC TRANSPORTER ABCH.3"/>
    <property type="match status" value="1"/>
</dbReference>
<comment type="caution">
    <text evidence="6">The sequence shown here is derived from an EMBL/GenBank/DDBJ whole genome shotgun (WGS) entry which is preliminary data.</text>
</comment>
<dbReference type="EMBL" id="JBHLUX010000038">
    <property type="protein sequence ID" value="MFC0471983.1"/>
    <property type="molecule type" value="Genomic_DNA"/>
</dbReference>
<dbReference type="InterPro" id="IPR038729">
    <property type="entry name" value="Rad50/SbcC_AAA"/>
</dbReference>
<evidence type="ECO:0000313" key="6">
    <source>
        <dbReference type="EMBL" id="MFC0471983.1"/>
    </source>
</evidence>
<protein>
    <recommendedName>
        <fullName evidence="3">Nuclease SbcCD subunit C</fullName>
    </recommendedName>
</protein>
<keyword evidence="4" id="KW-0175">Coiled coil</keyword>
<evidence type="ECO:0000256" key="3">
    <source>
        <dbReference type="ARBA" id="ARBA00013368"/>
    </source>
</evidence>
<proteinExistence type="inferred from homology"/>
<dbReference type="SUPFAM" id="SSF52540">
    <property type="entry name" value="P-loop containing nucleoside triphosphate hydrolases"/>
    <property type="match status" value="1"/>
</dbReference>
<organism evidence="6 7">
    <name type="scientific">Halalkalibacter kiskunsagensis</name>
    <dbReference type="NCBI Taxonomy" id="1548599"/>
    <lineage>
        <taxon>Bacteria</taxon>
        <taxon>Bacillati</taxon>
        <taxon>Bacillota</taxon>
        <taxon>Bacilli</taxon>
        <taxon>Bacillales</taxon>
        <taxon>Bacillaceae</taxon>
        <taxon>Halalkalibacter</taxon>
    </lineage>
</organism>
<feature type="coiled-coil region" evidence="4">
    <location>
        <begin position="355"/>
        <end position="389"/>
    </location>
</feature>
<feature type="domain" description="Rad50/SbcC-type AAA" evidence="5">
    <location>
        <begin position="7"/>
        <end position="243"/>
    </location>
</feature>
<comment type="subunit">
    <text evidence="2">Heterodimer of SbcC and SbcD.</text>
</comment>
<sequence>MNNIKAVRLENFQSHLDTYVEFSGGLNVIVGQSDSGKTAILRGIRWALYNQPRGSDFIRVSADFVRVTITFDDETVIIRERTSSKNRYTLRKKGQEELVLEGFGIHVPKEVMDAHGMSHLKIDHDNDLMIHLSQQLDGPFLLEQTSSIRAKTLGRISGAHFLDMAIRDTTKDLSQLNIRMKQEQATIDKLQDELQPFSHLDELKNQLLVSEERVEQLKRLIVKRDKLAMIKKQWEQLKQEEEKALIQKQLVKDVDNWQNKVGSLQTMVQRCIVLTQKQKRTRELNRSIDICHTWLQKTEYVNRAYDQFEQIKNQVSLLKVLQSRVIEKRHLDYSVEEEKKKIFKSTFIDLVDVATVDQMRERREKQKRLRQLKEQIQRNKEQLNHVMRVSKQLPDGNQLLKKHDIIANTSERSKKLKSIQARLLDFQSRLEEGNRFIKKQTEEQICAEQQLQQMLFAEGTCPTCGQEICKHGND</sequence>
<evidence type="ECO:0000256" key="4">
    <source>
        <dbReference type="SAM" id="Coils"/>
    </source>
</evidence>
<dbReference type="RefSeq" id="WP_335961134.1">
    <property type="nucleotide sequence ID" value="NZ_JAXBLX010000014.1"/>
</dbReference>
<comment type="similarity">
    <text evidence="1">Belongs to the SMC family. SbcC subfamily.</text>
</comment>
<dbReference type="InterPro" id="IPR027417">
    <property type="entry name" value="P-loop_NTPase"/>
</dbReference>
<dbReference type="Proteomes" id="UP001589838">
    <property type="component" value="Unassembled WGS sequence"/>
</dbReference>
<evidence type="ECO:0000313" key="7">
    <source>
        <dbReference type="Proteomes" id="UP001589838"/>
    </source>
</evidence>
<reference evidence="6 7" key="1">
    <citation type="submission" date="2024-09" db="EMBL/GenBank/DDBJ databases">
        <authorList>
            <person name="Sun Q."/>
            <person name="Mori K."/>
        </authorList>
    </citation>
    <scope>NUCLEOTIDE SEQUENCE [LARGE SCALE GENOMIC DNA]</scope>
    <source>
        <strain evidence="6 7">NCAIM B.02610</strain>
    </source>
</reference>
<dbReference type="PANTHER" id="PTHR32114">
    <property type="entry name" value="ABC TRANSPORTER ABCH.3"/>
    <property type="match status" value="1"/>
</dbReference>